<dbReference type="VEuPathDB" id="VectorBase:AARA004862"/>
<name>A0A182HUA0_ANOAR</name>
<dbReference type="EMBL" id="APCN01000613">
    <property type="status" value="NOT_ANNOTATED_CDS"/>
    <property type="molecule type" value="Genomic_DNA"/>
</dbReference>
<dbReference type="Proteomes" id="UP000075840">
    <property type="component" value="Unassembled WGS sequence"/>
</dbReference>
<organism evidence="2 3">
    <name type="scientific">Anopheles arabiensis</name>
    <name type="common">Mosquito</name>
    <dbReference type="NCBI Taxonomy" id="7173"/>
    <lineage>
        <taxon>Eukaryota</taxon>
        <taxon>Metazoa</taxon>
        <taxon>Ecdysozoa</taxon>
        <taxon>Arthropoda</taxon>
        <taxon>Hexapoda</taxon>
        <taxon>Insecta</taxon>
        <taxon>Pterygota</taxon>
        <taxon>Neoptera</taxon>
        <taxon>Endopterygota</taxon>
        <taxon>Diptera</taxon>
        <taxon>Nematocera</taxon>
        <taxon>Culicoidea</taxon>
        <taxon>Culicidae</taxon>
        <taxon>Anophelinae</taxon>
        <taxon>Anopheles</taxon>
    </lineage>
</organism>
<reference evidence="2" key="1">
    <citation type="submission" date="2022-08" db="UniProtKB">
        <authorList>
            <consortium name="EnsemblMetazoa"/>
        </authorList>
    </citation>
    <scope>IDENTIFICATION</scope>
    <source>
        <strain evidence="2">Dongola</strain>
    </source>
</reference>
<keyword evidence="3" id="KW-1185">Reference proteome</keyword>
<dbReference type="KEGG" id="aara:120895339"/>
<protein>
    <submittedName>
        <fullName evidence="2">Uncharacterized protein</fullName>
    </submittedName>
</protein>
<dbReference type="GeneID" id="120895339"/>
<evidence type="ECO:0000313" key="2">
    <source>
        <dbReference type="EnsemblMetazoa" id="AARA004862-PA"/>
    </source>
</evidence>
<dbReference type="RefSeq" id="XP_040154550.1">
    <property type="nucleotide sequence ID" value="XM_040298616.1"/>
</dbReference>
<dbReference type="VEuPathDB" id="VectorBase:AARA21_008701"/>
<proteinExistence type="predicted"/>
<feature type="compositionally biased region" description="Basic and acidic residues" evidence="1">
    <location>
        <begin position="33"/>
        <end position="46"/>
    </location>
</feature>
<sequence>MSDSDSSDDETNAQLLSAVDTSFLNDNLYKPTAKKEEANKPNKEVKSSPAPAESVPKSNRFLPEEESIFHSELNVPAAVQKFTAEKLSRMISTIIEFDETEHTPQSLVANGSTDEVGVRLLPGCDEIIDINLDPTCPAEVKLKKVQIVRRAVGKEAKLPLADKIAASVCDPGTFPSEVQQWKGPRKRSIEFKYKQKQNGTIVEKSDPFANEFTKARNANMWHESKIKKFKKRA</sequence>
<accession>A0A182HUA0</accession>
<evidence type="ECO:0000256" key="1">
    <source>
        <dbReference type="SAM" id="MobiDB-lite"/>
    </source>
</evidence>
<dbReference type="AlphaFoldDB" id="A0A182HUA0"/>
<feature type="region of interest" description="Disordered" evidence="1">
    <location>
        <begin position="27"/>
        <end position="58"/>
    </location>
</feature>
<dbReference type="EnsemblMetazoa" id="AARA004862-RA">
    <property type="protein sequence ID" value="AARA004862-PA"/>
    <property type="gene ID" value="AARA004862"/>
</dbReference>
<evidence type="ECO:0000313" key="3">
    <source>
        <dbReference type="Proteomes" id="UP000075840"/>
    </source>
</evidence>